<dbReference type="AlphaFoldDB" id="A0AAE1D374"/>
<dbReference type="EMBL" id="JAWDGP010005692">
    <property type="protein sequence ID" value="KAK3753730.1"/>
    <property type="molecule type" value="Genomic_DNA"/>
</dbReference>
<reference evidence="1" key="1">
    <citation type="journal article" date="2023" name="G3 (Bethesda)">
        <title>A reference genome for the long-term kleptoplast-retaining sea slug Elysia crispata morphotype clarki.</title>
        <authorList>
            <person name="Eastman K.E."/>
            <person name="Pendleton A.L."/>
            <person name="Shaikh M.A."/>
            <person name="Suttiyut T."/>
            <person name="Ogas R."/>
            <person name="Tomko P."/>
            <person name="Gavelis G."/>
            <person name="Widhalm J.R."/>
            <person name="Wisecaver J.H."/>
        </authorList>
    </citation>
    <scope>NUCLEOTIDE SEQUENCE</scope>
    <source>
        <strain evidence="1">ECLA1</strain>
    </source>
</reference>
<proteinExistence type="predicted"/>
<evidence type="ECO:0000313" key="1">
    <source>
        <dbReference type="EMBL" id="KAK3753730.1"/>
    </source>
</evidence>
<dbReference type="Proteomes" id="UP001283361">
    <property type="component" value="Unassembled WGS sequence"/>
</dbReference>
<organism evidence="1 2">
    <name type="scientific">Elysia crispata</name>
    <name type="common">lettuce slug</name>
    <dbReference type="NCBI Taxonomy" id="231223"/>
    <lineage>
        <taxon>Eukaryota</taxon>
        <taxon>Metazoa</taxon>
        <taxon>Spiralia</taxon>
        <taxon>Lophotrochozoa</taxon>
        <taxon>Mollusca</taxon>
        <taxon>Gastropoda</taxon>
        <taxon>Heterobranchia</taxon>
        <taxon>Euthyneura</taxon>
        <taxon>Panpulmonata</taxon>
        <taxon>Sacoglossa</taxon>
        <taxon>Placobranchoidea</taxon>
        <taxon>Plakobranchidae</taxon>
        <taxon>Elysia</taxon>
    </lineage>
</organism>
<accession>A0AAE1D374</accession>
<evidence type="ECO:0000313" key="2">
    <source>
        <dbReference type="Proteomes" id="UP001283361"/>
    </source>
</evidence>
<keyword evidence="2" id="KW-1185">Reference proteome</keyword>
<comment type="caution">
    <text evidence="1">The sequence shown here is derived from an EMBL/GenBank/DDBJ whole genome shotgun (WGS) entry which is preliminary data.</text>
</comment>
<gene>
    <name evidence="1" type="ORF">RRG08_034905</name>
</gene>
<protein>
    <submittedName>
        <fullName evidence="1">Uncharacterized protein</fullName>
    </submittedName>
</protein>
<name>A0AAE1D374_9GAST</name>
<sequence length="96" mass="10459">MSSVSMLVGYHVQCVGVGRLSCPVCRCWSVIMSSVSVLVGYHVQCVGVGLIKRLEDDAQVTPCNRAEDKTFKSEEFSSSSRVVGVDDLPCQRYLVA</sequence>